<protein>
    <submittedName>
        <fullName evidence="2">Uncharacterized protein</fullName>
    </submittedName>
</protein>
<keyword evidence="3" id="KW-1185">Reference proteome</keyword>
<evidence type="ECO:0000256" key="1">
    <source>
        <dbReference type="SAM" id="MobiDB-lite"/>
    </source>
</evidence>
<sequence length="142" mass="15516">MFFIGCCRAPGCAVSDSLRDRANERACASVRSSNSFDRMACRQLGTQRVSSPISEFKTEHKAHEKGTSVSRPWVPVPPVPLPLRARRPSHSEPSITGRIVTAPESRETSTPTALPSDCVNLAGQDVDIRHDPRRAGHSLITQ</sequence>
<organism evidence="2 3">
    <name type="scientific">Olpidium bornovanus</name>
    <dbReference type="NCBI Taxonomy" id="278681"/>
    <lineage>
        <taxon>Eukaryota</taxon>
        <taxon>Fungi</taxon>
        <taxon>Fungi incertae sedis</taxon>
        <taxon>Olpidiomycota</taxon>
        <taxon>Olpidiomycotina</taxon>
        <taxon>Olpidiomycetes</taxon>
        <taxon>Olpidiales</taxon>
        <taxon>Olpidiaceae</taxon>
        <taxon>Olpidium</taxon>
    </lineage>
</organism>
<feature type="compositionally biased region" description="Basic and acidic residues" evidence="1">
    <location>
        <begin position="56"/>
        <end position="66"/>
    </location>
</feature>
<evidence type="ECO:0000313" key="3">
    <source>
        <dbReference type="Proteomes" id="UP000673691"/>
    </source>
</evidence>
<feature type="region of interest" description="Disordered" evidence="1">
    <location>
        <begin position="48"/>
        <end position="117"/>
    </location>
</feature>
<evidence type="ECO:0000313" key="2">
    <source>
        <dbReference type="EMBL" id="KAG5459833.1"/>
    </source>
</evidence>
<gene>
    <name evidence="2" type="ORF">BJ554DRAFT_8198</name>
</gene>
<dbReference type="AlphaFoldDB" id="A0A8H8DIN4"/>
<reference evidence="2 3" key="1">
    <citation type="journal article" name="Sci. Rep.">
        <title>Genome-scale phylogenetic analyses confirm Olpidium as the closest living zoosporic fungus to the non-flagellated, terrestrial fungi.</title>
        <authorList>
            <person name="Chang Y."/>
            <person name="Rochon D."/>
            <person name="Sekimoto S."/>
            <person name="Wang Y."/>
            <person name="Chovatia M."/>
            <person name="Sandor L."/>
            <person name="Salamov A."/>
            <person name="Grigoriev I.V."/>
            <person name="Stajich J.E."/>
            <person name="Spatafora J.W."/>
        </authorList>
    </citation>
    <scope>NUCLEOTIDE SEQUENCE [LARGE SCALE GENOMIC DNA]</scope>
    <source>
        <strain evidence="2">S191</strain>
    </source>
</reference>
<dbReference type="EMBL" id="JAEFCI010006221">
    <property type="protein sequence ID" value="KAG5459833.1"/>
    <property type="molecule type" value="Genomic_DNA"/>
</dbReference>
<comment type="caution">
    <text evidence="2">The sequence shown here is derived from an EMBL/GenBank/DDBJ whole genome shotgun (WGS) entry which is preliminary data.</text>
</comment>
<accession>A0A8H8DIN4</accession>
<proteinExistence type="predicted"/>
<name>A0A8H8DIN4_9FUNG</name>
<dbReference type="Proteomes" id="UP000673691">
    <property type="component" value="Unassembled WGS sequence"/>
</dbReference>